<organism evidence="1 2">
    <name type="scientific">Prorocentrum cordatum</name>
    <dbReference type="NCBI Taxonomy" id="2364126"/>
    <lineage>
        <taxon>Eukaryota</taxon>
        <taxon>Sar</taxon>
        <taxon>Alveolata</taxon>
        <taxon>Dinophyceae</taxon>
        <taxon>Prorocentrales</taxon>
        <taxon>Prorocentraceae</taxon>
        <taxon>Prorocentrum</taxon>
    </lineage>
</organism>
<gene>
    <name evidence="1" type="ORF">PCOR1329_LOCUS34578</name>
</gene>
<evidence type="ECO:0000313" key="1">
    <source>
        <dbReference type="EMBL" id="CAK0838680.1"/>
    </source>
</evidence>
<dbReference type="EMBL" id="CAUYUJ010014242">
    <property type="protein sequence ID" value="CAK0838680.1"/>
    <property type="molecule type" value="Genomic_DNA"/>
</dbReference>
<keyword evidence="2" id="KW-1185">Reference proteome</keyword>
<name>A0ABN9T1Q4_9DINO</name>
<feature type="non-terminal residue" evidence="1">
    <location>
        <position position="128"/>
    </location>
</feature>
<sequence>MFMPPVWALLGQHDPSRGRVSLFRVITDSQRCEDLALVRAIKALVCKHLVANAHNEDLNCGISYETLAICEGYDGVEDYCRRVVTPLGEDARSLVPKAIPEALGADLRVVLLDRQGALSIEDYPLGCQ</sequence>
<proteinExistence type="predicted"/>
<reference evidence="1" key="1">
    <citation type="submission" date="2023-10" db="EMBL/GenBank/DDBJ databases">
        <authorList>
            <person name="Chen Y."/>
            <person name="Shah S."/>
            <person name="Dougan E. K."/>
            <person name="Thang M."/>
            <person name="Chan C."/>
        </authorList>
    </citation>
    <scope>NUCLEOTIDE SEQUENCE [LARGE SCALE GENOMIC DNA]</scope>
</reference>
<protein>
    <submittedName>
        <fullName evidence="1">Uncharacterized protein</fullName>
    </submittedName>
</protein>
<dbReference type="Proteomes" id="UP001189429">
    <property type="component" value="Unassembled WGS sequence"/>
</dbReference>
<accession>A0ABN9T1Q4</accession>
<evidence type="ECO:0000313" key="2">
    <source>
        <dbReference type="Proteomes" id="UP001189429"/>
    </source>
</evidence>
<comment type="caution">
    <text evidence="1">The sequence shown here is derived from an EMBL/GenBank/DDBJ whole genome shotgun (WGS) entry which is preliminary data.</text>
</comment>